<comment type="subcellular location">
    <subcellularLocation>
        <location evidence="1 16">Membrane</location>
        <topology evidence="1 16">Single-pass type I membrane protein</topology>
    </subcellularLocation>
</comment>
<keyword evidence="9" id="KW-1133">Transmembrane helix</keyword>
<dbReference type="Ensembl" id="ENSLCAT00010022480.1">
    <property type="protein sequence ID" value="ENSLCAP00010022007.1"/>
    <property type="gene ID" value="ENSLCAG00010010365.1"/>
</dbReference>
<dbReference type="InParanoid" id="A0A4W6DAY2"/>
<proteinExistence type="inferred from homology"/>
<feature type="domain" description="VWFA" evidence="17">
    <location>
        <begin position="149"/>
        <end position="359"/>
    </location>
</feature>
<dbReference type="SUPFAM" id="SSF69318">
    <property type="entry name" value="Integrin alpha N-terminal domain"/>
    <property type="match status" value="1"/>
</dbReference>
<evidence type="ECO:0000313" key="18">
    <source>
        <dbReference type="Ensembl" id="ENSLCAP00010022007.1"/>
    </source>
</evidence>
<evidence type="ECO:0000313" key="19">
    <source>
        <dbReference type="Proteomes" id="UP000314980"/>
    </source>
</evidence>
<reference evidence="18" key="3">
    <citation type="submission" date="2025-09" db="UniProtKB">
        <authorList>
            <consortium name="Ensembl"/>
        </authorList>
    </citation>
    <scope>IDENTIFICATION</scope>
</reference>
<dbReference type="GO" id="GO:0007160">
    <property type="term" value="P:cell-matrix adhesion"/>
    <property type="evidence" value="ECO:0007669"/>
    <property type="project" value="TreeGrafter"/>
</dbReference>
<evidence type="ECO:0000256" key="10">
    <source>
        <dbReference type="ARBA" id="ARBA00023037"/>
    </source>
</evidence>
<dbReference type="Pfam" id="PF08441">
    <property type="entry name" value="Integrin_A_Ig_1"/>
    <property type="match status" value="1"/>
</dbReference>
<dbReference type="InterPro" id="IPR013519">
    <property type="entry name" value="Int_alpha_beta-p"/>
</dbReference>
<dbReference type="SUPFAM" id="SSF53300">
    <property type="entry name" value="vWA-like"/>
    <property type="match status" value="1"/>
</dbReference>
<dbReference type="InterPro" id="IPR000413">
    <property type="entry name" value="Integrin_alpha"/>
</dbReference>
<keyword evidence="6" id="KW-0677">Repeat</keyword>
<dbReference type="SMART" id="SM00191">
    <property type="entry name" value="Int_alpha"/>
    <property type="match status" value="4"/>
</dbReference>
<evidence type="ECO:0000256" key="2">
    <source>
        <dbReference type="ARBA" id="ARBA00008054"/>
    </source>
</evidence>
<dbReference type="InterPro" id="IPR036465">
    <property type="entry name" value="vWFA_dom_sf"/>
</dbReference>
<dbReference type="GO" id="GO:0007229">
    <property type="term" value="P:integrin-mediated signaling pathway"/>
    <property type="evidence" value="ECO:0007669"/>
    <property type="project" value="UniProtKB-KW"/>
</dbReference>
<dbReference type="PRINTS" id="PR01185">
    <property type="entry name" value="INTEGRINA"/>
</dbReference>
<dbReference type="Gene3D" id="2.130.10.130">
    <property type="entry name" value="Integrin alpha, N-terminal"/>
    <property type="match status" value="1"/>
</dbReference>
<keyword evidence="14" id="KW-0325">Glycoprotein</keyword>
<evidence type="ECO:0000256" key="4">
    <source>
        <dbReference type="ARBA" id="ARBA00022723"/>
    </source>
</evidence>
<evidence type="ECO:0000256" key="3">
    <source>
        <dbReference type="ARBA" id="ARBA00022692"/>
    </source>
</evidence>
<sequence>MEKMHVKNPIMWLTYTVAFVISVSLAFNIDTTTPHISTMEQTDFSRSKLFQFMSGKNKGIHVTAPQQLNAPEDMCKSDLNQTHQCLIIPEMSLTDTTIPVKHLRLSIPEDSTDSQFTVCSSRVVHEYDENSYVNSVCYKLTENARKTVDLVFLFDGSASMSEDEFMKNKDFIVDIMTTFQNTSIKVTALLQHETFQNIYLLNYIFRTGYKYCIMLSVFSSLQQFSSPQITRRFLTSMTINMVLALEKLRKEPQMKSLTNTHKALSFTLEHILEKPDAGASPDATKVLVLITDGDPSDTDRNGIIKRYKEKKIIRFVIGVRAAKLDKFTAIASEPTDKYAFQIEDYNGLKGILENFQNRISTMEGSWDMTSEMAQSGFSAVFYRENLILGSVGSNSWRGSLQELHEQNKTQTDQRSQNDYMGYSVSVGEMNKAPLYFTGAPRFNHTGQVVLFVHNGEYWITAQTLTGHQIGSYFGAELCSVDINSDNNTDFLLVGAPLFYQPQEKREGQIYVYTMTDEMQLKNELSVTVPSMGRFGTTIASLADLNGDGLRDIAVGAPMEDDNRGAVYIYLGDKHQGIRSTFSQRIMGQKIKSGLRFFGRVIDGDIDLGEDGLPRILIGSQETAVVLRSRPVFNVFPQLYFQPEEISTEKIDCLSNTDESVPMVTLIVCFEMVETTKSKAGTVNPELNISYTLEVDPMRQTYRGFFSPTDREARNLTSTHELKDKETFFNFTIYMAKCVEDTLSPISVRLNFFQVDSESASAVLNMDSQWQAAAEVPFKK</sequence>
<dbReference type="Proteomes" id="UP000314980">
    <property type="component" value="Unassembled WGS sequence"/>
</dbReference>
<evidence type="ECO:0000256" key="12">
    <source>
        <dbReference type="ARBA" id="ARBA00023157"/>
    </source>
</evidence>
<dbReference type="Pfam" id="PF00092">
    <property type="entry name" value="VWA"/>
    <property type="match status" value="1"/>
</dbReference>
<dbReference type="GO" id="GO:0009897">
    <property type="term" value="C:external side of plasma membrane"/>
    <property type="evidence" value="ECO:0007669"/>
    <property type="project" value="TreeGrafter"/>
</dbReference>
<dbReference type="PANTHER" id="PTHR23220">
    <property type="entry name" value="INTEGRIN ALPHA"/>
    <property type="match status" value="1"/>
</dbReference>
<dbReference type="PROSITE" id="PS50234">
    <property type="entry name" value="VWFA"/>
    <property type="match status" value="1"/>
</dbReference>
<keyword evidence="5" id="KW-0732">Signal</keyword>
<dbReference type="Gene3D" id="2.60.40.1460">
    <property type="entry name" value="Integrin domains. Chain A, domain 2"/>
    <property type="match status" value="1"/>
</dbReference>
<gene>
    <name evidence="18" type="primary">LOC108884542</name>
</gene>
<dbReference type="Pfam" id="PF01839">
    <property type="entry name" value="FG-GAP"/>
    <property type="match status" value="2"/>
</dbReference>
<feature type="repeat" description="FG-GAP" evidence="15">
    <location>
        <begin position="459"/>
        <end position="521"/>
    </location>
</feature>
<keyword evidence="12" id="KW-1015">Disulfide bond</keyword>
<dbReference type="PROSITE" id="PS51470">
    <property type="entry name" value="FG_GAP"/>
    <property type="match status" value="2"/>
</dbReference>
<dbReference type="InterPro" id="IPR013517">
    <property type="entry name" value="FG-GAP"/>
</dbReference>
<dbReference type="PRINTS" id="PR00453">
    <property type="entry name" value="VWFADOMAIN"/>
</dbReference>
<comment type="similarity">
    <text evidence="2 16">Belongs to the integrin alpha chain family.</text>
</comment>
<keyword evidence="3" id="KW-0812">Transmembrane</keyword>
<evidence type="ECO:0000256" key="5">
    <source>
        <dbReference type="ARBA" id="ARBA00022729"/>
    </source>
</evidence>
<evidence type="ECO:0000256" key="9">
    <source>
        <dbReference type="ARBA" id="ARBA00022989"/>
    </source>
</evidence>
<evidence type="ECO:0000256" key="13">
    <source>
        <dbReference type="ARBA" id="ARBA00023170"/>
    </source>
</evidence>
<evidence type="ECO:0000256" key="15">
    <source>
        <dbReference type="PROSITE-ProRule" id="PRU00803"/>
    </source>
</evidence>
<keyword evidence="10 16" id="KW-0401">Integrin</keyword>
<dbReference type="InterPro" id="IPR002035">
    <property type="entry name" value="VWF_A"/>
</dbReference>
<name>A0A4W6DAY2_LATCA</name>
<evidence type="ECO:0000256" key="16">
    <source>
        <dbReference type="RuleBase" id="RU003762"/>
    </source>
</evidence>
<dbReference type="GO" id="GO:0098609">
    <property type="term" value="P:cell-cell adhesion"/>
    <property type="evidence" value="ECO:0007669"/>
    <property type="project" value="TreeGrafter"/>
</dbReference>
<dbReference type="InterPro" id="IPR013649">
    <property type="entry name" value="Integrin_alpha_Ig-like_1"/>
</dbReference>
<dbReference type="GO" id="GO:0008305">
    <property type="term" value="C:integrin complex"/>
    <property type="evidence" value="ECO:0007669"/>
    <property type="project" value="InterPro"/>
</dbReference>
<dbReference type="GO" id="GO:0046872">
    <property type="term" value="F:metal ion binding"/>
    <property type="evidence" value="ECO:0007669"/>
    <property type="project" value="UniProtKB-KW"/>
</dbReference>
<dbReference type="GeneTree" id="ENSGT00940000154838"/>
<reference evidence="19" key="1">
    <citation type="submission" date="2015-09" db="EMBL/GenBank/DDBJ databases">
        <authorList>
            <person name="Sai Rama Sridatta P."/>
        </authorList>
    </citation>
    <scope>NUCLEOTIDE SEQUENCE [LARGE SCALE GENOMIC DNA]</scope>
</reference>
<protein>
    <recommendedName>
        <fullName evidence="17">VWFA domain-containing protein</fullName>
    </recommendedName>
</protein>
<keyword evidence="13 16" id="KW-0675">Receptor</keyword>
<dbReference type="SMART" id="SM00327">
    <property type="entry name" value="VWA"/>
    <property type="match status" value="1"/>
</dbReference>
<keyword evidence="7" id="KW-0106">Calcium</keyword>
<keyword evidence="8 16" id="KW-0130">Cell adhesion</keyword>
<evidence type="ECO:0000256" key="8">
    <source>
        <dbReference type="ARBA" id="ARBA00022889"/>
    </source>
</evidence>
<evidence type="ECO:0000256" key="14">
    <source>
        <dbReference type="ARBA" id="ARBA00023180"/>
    </source>
</evidence>
<dbReference type="InterPro" id="IPR028994">
    <property type="entry name" value="Integrin_alpha_N"/>
</dbReference>
<dbReference type="Gene3D" id="3.40.50.410">
    <property type="entry name" value="von Willebrand factor, type A domain"/>
    <property type="match status" value="1"/>
</dbReference>
<organism evidence="18 19">
    <name type="scientific">Lates calcarifer</name>
    <name type="common">Barramundi</name>
    <name type="synonym">Holocentrus calcarifer</name>
    <dbReference type="NCBI Taxonomy" id="8187"/>
    <lineage>
        <taxon>Eukaryota</taxon>
        <taxon>Metazoa</taxon>
        <taxon>Chordata</taxon>
        <taxon>Craniata</taxon>
        <taxon>Vertebrata</taxon>
        <taxon>Euteleostomi</taxon>
        <taxon>Actinopterygii</taxon>
        <taxon>Neopterygii</taxon>
        <taxon>Teleostei</taxon>
        <taxon>Neoteleostei</taxon>
        <taxon>Acanthomorphata</taxon>
        <taxon>Carangaria</taxon>
        <taxon>Carangaria incertae sedis</taxon>
        <taxon>Centropomidae</taxon>
        <taxon>Lates</taxon>
    </lineage>
</organism>
<keyword evidence="4" id="KW-0479">Metal-binding</keyword>
<evidence type="ECO:0000256" key="11">
    <source>
        <dbReference type="ARBA" id="ARBA00023136"/>
    </source>
</evidence>
<dbReference type="SUPFAM" id="SSF69179">
    <property type="entry name" value="Integrin domains"/>
    <property type="match status" value="1"/>
</dbReference>
<evidence type="ECO:0000256" key="7">
    <source>
        <dbReference type="ARBA" id="ARBA00022837"/>
    </source>
</evidence>
<dbReference type="PANTHER" id="PTHR23220:SF84">
    <property type="entry name" value="INTEGRIN ALPHA-L"/>
    <property type="match status" value="1"/>
</dbReference>
<evidence type="ECO:0000256" key="6">
    <source>
        <dbReference type="ARBA" id="ARBA00022737"/>
    </source>
</evidence>
<dbReference type="AlphaFoldDB" id="A0A4W6DAY2"/>
<reference evidence="18" key="2">
    <citation type="submission" date="2025-08" db="UniProtKB">
        <authorList>
            <consortium name="Ensembl"/>
        </authorList>
    </citation>
    <scope>IDENTIFICATION</scope>
</reference>
<accession>A0A4W6DAY2</accession>
<dbReference type="GO" id="GO:0033627">
    <property type="term" value="P:cell adhesion mediated by integrin"/>
    <property type="evidence" value="ECO:0007669"/>
    <property type="project" value="TreeGrafter"/>
</dbReference>
<keyword evidence="11" id="KW-0472">Membrane</keyword>
<dbReference type="InterPro" id="IPR032695">
    <property type="entry name" value="Integrin_dom_sf"/>
</dbReference>
<evidence type="ECO:0000259" key="17">
    <source>
        <dbReference type="PROSITE" id="PS50234"/>
    </source>
</evidence>
<evidence type="ECO:0000256" key="1">
    <source>
        <dbReference type="ARBA" id="ARBA00004479"/>
    </source>
</evidence>
<keyword evidence="19" id="KW-1185">Reference proteome</keyword>
<feature type="repeat" description="FG-GAP" evidence="15">
    <location>
        <begin position="522"/>
        <end position="578"/>
    </location>
</feature>
<dbReference type="GO" id="GO:0005178">
    <property type="term" value="F:integrin binding"/>
    <property type="evidence" value="ECO:0007669"/>
    <property type="project" value="TreeGrafter"/>
</dbReference>